<organism evidence="5 6">
    <name type="scientific">Micromonospora deserti</name>
    <dbReference type="NCBI Taxonomy" id="2070366"/>
    <lineage>
        <taxon>Bacteria</taxon>
        <taxon>Bacillati</taxon>
        <taxon>Actinomycetota</taxon>
        <taxon>Actinomycetes</taxon>
        <taxon>Micromonosporales</taxon>
        <taxon>Micromonosporaceae</taxon>
        <taxon>Micromonospora</taxon>
    </lineage>
</organism>
<evidence type="ECO:0000256" key="2">
    <source>
        <dbReference type="ARBA" id="ARBA00022857"/>
    </source>
</evidence>
<accession>A0A2W2DI62</accession>
<dbReference type="FunFam" id="3.40.605.10:FF:000012">
    <property type="entry name" value="NAD-dependent succinate-semialdehyde dehydrogenase"/>
    <property type="match status" value="1"/>
</dbReference>
<dbReference type="AlphaFoldDB" id="A0A2W2DI62"/>
<dbReference type="Gene3D" id="3.40.605.10">
    <property type="entry name" value="Aldehyde Dehydrogenase, Chain A, domain 1"/>
    <property type="match status" value="1"/>
</dbReference>
<evidence type="ECO:0000313" key="6">
    <source>
        <dbReference type="Proteomes" id="UP000248749"/>
    </source>
</evidence>
<name>A0A2W2DI62_9ACTN</name>
<dbReference type="OrthoDB" id="3955596at2"/>
<evidence type="ECO:0000313" key="5">
    <source>
        <dbReference type="EMBL" id="PZF92493.1"/>
    </source>
</evidence>
<dbReference type="NCBIfam" id="NF006915">
    <property type="entry name" value="PRK09406.1"/>
    <property type="match status" value="1"/>
</dbReference>
<dbReference type="InterPro" id="IPR016161">
    <property type="entry name" value="Ald_DH/histidinol_DH"/>
</dbReference>
<dbReference type="InterPro" id="IPR016162">
    <property type="entry name" value="Ald_DH_N"/>
</dbReference>
<gene>
    <name evidence="5" type="ORF">C1I99_21740</name>
</gene>
<keyword evidence="2" id="KW-0521">NADP</keyword>
<dbReference type="PANTHER" id="PTHR43217">
    <property type="entry name" value="SUCCINATE SEMIALDEHYDE DEHYDROGENASE [NAD(P)+] SAD"/>
    <property type="match status" value="1"/>
</dbReference>
<evidence type="ECO:0000256" key="1">
    <source>
        <dbReference type="ARBA" id="ARBA00009986"/>
    </source>
</evidence>
<sequence>MPIATTNPTTGQVLKSFEAMSAEQLDAAIERADLAYQRLRDTTIDQRGRWLTAAADLLEAERDETARLMTSEMGKTYAAAKAEVTKCATACRFYATKAAEFLADEPADAGAVKATRAFIRYQPIGPVLAVMPWNFPLWQVMRFAAPALMAGNTGLLKHASNVPQTALLLEDLFRRAGFPEGAFTTLLAGSDAVDPVLSDPRVRAATLTGSEGAGRSIAQIAGRELKKTVLELGGSDPFVVMPSADLDRAAEVATTARCQNNGQSCIAAKRFIVHTDVFDAFAERFAANMSALRVGDPMDDTTDVGPLATERGRDEVHAQVRDAVDQGATVLCGGEPPARDGWWYPPTVVTDLRPEMRMWSEEVFGPVAGLFRVSSYDEAIEVANGTTFGLGSNAWTRDPREQERFATDLDAGNVFINGMTTSFPELPFGGVRNSGYGRELSALGMREFCNVKTVWVGEGAASAGAGAHAE</sequence>
<dbReference type="GO" id="GO:0004777">
    <property type="term" value="F:succinate-semialdehyde dehydrogenase (NAD+) activity"/>
    <property type="evidence" value="ECO:0007669"/>
    <property type="project" value="TreeGrafter"/>
</dbReference>
<dbReference type="InterPro" id="IPR016163">
    <property type="entry name" value="Ald_DH_C"/>
</dbReference>
<dbReference type="InterPro" id="IPR044148">
    <property type="entry name" value="ALDH_GabD1-like"/>
</dbReference>
<keyword evidence="3" id="KW-0560">Oxidoreductase</keyword>
<reference evidence="5 6" key="1">
    <citation type="submission" date="2018-01" db="EMBL/GenBank/DDBJ databases">
        <title>Draft genome sequence of Salinispora sp. 13K206.</title>
        <authorList>
            <person name="Sahin N."/>
            <person name="Saygin H."/>
            <person name="Ay H."/>
        </authorList>
    </citation>
    <scope>NUCLEOTIDE SEQUENCE [LARGE SCALE GENOMIC DNA]</scope>
    <source>
        <strain evidence="5 6">13K206</strain>
    </source>
</reference>
<comment type="similarity">
    <text evidence="1">Belongs to the aldehyde dehydrogenase family.</text>
</comment>
<feature type="domain" description="Aldehyde dehydrogenase" evidence="4">
    <location>
        <begin position="3"/>
        <end position="454"/>
    </location>
</feature>
<evidence type="ECO:0000256" key="3">
    <source>
        <dbReference type="ARBA" id="ARBA00023002"/>
    </source>
</evidence>
<dbReference type="GO" id="GO:0004030">
    <property type="term" value="F:aldehyde dehydrogenase [NAD(P)+] activity"/>
    <property type="evidence" value="ECO:0007669"/>
    <property type="project" value="InterPro"/>
</dbReference>
<proteinExistence type="inferred from homology"/>
<dbReference type="RefSeq" id="WP_111136077.1">
    <property type="nucleotide sequence ID" value="NZ_POUB01000177.1"/>
</dbReference>
<dbReference type="PANTHER" id="PTHR43217:SF1">
    <property type="entry name" value="SUCCINATE SEMIALDEHYDE DEHYDROGENASE [NAD(P)+] SAD"/>
    <property type="match status" value="1"/>
</dbReference>
<dbReference type="EMBL" id="POUB01000177">
    <property type="protein sequence ID" value="PZF92493.1"/>
    <property type="molecule type" value="Genomic_DNA"/>
</dbReference>
<dbReference type="InterPro" id="IPR015590">
    <property type="entry name" value="Aldehyde_DH_dom"/>
</dbReference>
<protein>
    <submittedName>
        <fullName evidence="5">NADP-dependent succinic semialdehyde dehydrogenase</fullName>
    </submittedName>
</protein>
<comment type="caution">
    <text evidence="5">The sequence shown here is derived from an EMBL/GenBank/DDBJ whole genome shotgun (WGS) entry which is preliminary data.</text>
</comment>
<evidence type="ECO:0000259" key="4">
    <source>
        <dbReference type="Pfam" id="PF00171"/>
    </source>
</evidence>
<dbReference type="Gene3D" id="3.40.309.10">
    <property type="entry name" value="Aldehyde Dehydrogenase, Chain A, domain 2"/>
    <property type="match status" value="1"/>
</dbReference>
<dbReference type="InterPro" id="IPR047110">
    <property type="entry name" value="GABD/Sad-like"/>
</dbReference>
<dbReference type="Pfam" id="PF00171">
    <property type="entry name" value="Aldedh"/>
    <property type="match status" value="1"/>
</dbReference>
<dbReference type="FunFam" id="3.40.309.10:FF:000010">
    <property type="entry name" value="Gamma-aminobutyraldehyde dehydrogenase"/>
    <property type="match status" value="1"/>
</dbReference>
<keyword evidence="6" id="KW-1185">Reference proteome</keyword>
<dbReference type="SUPFAM" id="SSF53720">
    <property type="entry name" value="ALDH-like"/>
    <property type="match status" value="1"/>
</dbReference>
<dbReference type="CDD" id="cd07100">
    <property type="entry name" value="ALDH_SSADH1_GabD1"/>
    <property type="match status" value="1"/>
</dbReference>
<dbReference type="Proteomes" id="UP000248749">
    <property type="component" value="Unassembled WGS sequence"/>
</dbReference>